<organism evidence="1 2">
    <name type="scientific">Lactococcus termiticola</name>
    <dbReference type="NCBI Taxonomy" id="2169526"/>
    <lineage>
        <taxon>Bacteria</taxon>
        <taxon>Bacillati</taxon>
        <taxon>Bacillota</taxon>
        <taxon>Bacilli</taxon>
        <taxon>Lactobacillales</taxon>
        <taxon>Streptococcaceae</taxon>
        <taxon>Lactococcus</taxon>
    </lineage>
</organism>
<gene>
    <name evidence="1" type="ORF">NtB2_01642</name>
</gene>
<proteinExistence type="predicted"/>
<evidence type="ECO:0000313" key="1">
    <source>
        <dbReference type="EMBL" id="GBG97496.1"/>
    </source>
</evidence>
<name>A0A2R5HHW4_9LACT</name>
<reference evidence="1 2" key="1">
    <citation type="journal article" date="2018" name="Genome Announc.">
        <title>Draft Genome Sequence of Lactococcus sp. Strain NtB2 (JCM 32569), Isolated from the Gut of the Higher Termite Nasutitermes takasagoensis.</title>
        <authorList>
            <person name="Noda S."/>
            <person name="Aihara C."/>
            <person name="Yuki M."/>
            <person name="Ohkuma M."/>
        </authorList>
    </citation>
    <scope>NUCLEOTIDE SEQUENCE [LARGE SCALE GENOMIC DNA]</scope>
    <source>
        <strain evidence="1 2">NtB2</strain>
    </source>
</reference>
<dbReference type="AlphaFoldDB" id="A0A2R5HHW4"/>
<dbReference type="Proteomes" id="UP000245021">
    <property type="component" value="Unassembled WGS sequence"/>
</dbReference>
<evidence type="ECO:0000313" key="2">
    <source>
        <dbReference type="Proteomes" id="UP000245021"/>
    </source>
</evidence>
<comment type="caution">
    <text evidence="1">The sequence shown here is derived from an EMBL/GenBank/DDBJ whole genome shotgun (WGS) entry which is preliminary data.</text>
</comment>
<keyword evidence="2" id="KW-1185">Reference proteome</keyword>
<dbReference type="EMBL" id="BFFO01000014">
    <property type="protein sequence ID" value="GBG97496.1"/>
    <property type="molecule type" value="Genomic_DNA"/>
</dbReference>
<protein>
    <submittedName>
        <fullName evidence="1">Uncharacterized protein</fullName>
    </submittedName>
</protein>
<sequence length="46" mass="5215">MFEALVVKGFNIVKDAETGFFNGFIVRMVDPVSLQVILQDSRLALW</sequence>
<accession>A0A2R5HHW4</accession>